<evidence type="ECO:0000259" key="4">
    <source>
        <dbReference type="Pfam" id="PF04755"/>
    </source>
</evidence>
<dbReference type="GO" id="GO:0009536">
    <property type="term" value="C:plastid"/>
    <property type="evidence" value="ECO:0007669"/>
    <property type="project" value="UniProtKB-SubCell"/>
</dbReference>
<accession>K8F1R2</accession>
<feature type="region of interest" description="Disordered" evidence="3">
    <location>
        <begin position="85"/>
        <end position="111"/>
    </location>
</feature>
<evidence type="ECO:0000313" key="5">
    <source>
        <dbReference type="EMBL" id="CCO65997.1"/>
    </source>
</evidence>
<name>K8F1R2_9CHLO</name>
<dbReference type="Pfam" id="PF04755">
    <property type="entry name" value="PAP_fibrillin"/>
    <property type="match status" value="1"/>
</dbReference>
<dbReference type="InterPro" id="IPR006843">
    <property type="entry name" value="PAP/fibrillin_dom"/>
</dbReference>
<sequence>MEILGENVRTFTMTTNTSVLCDVLVDPRFSCKTSRKVRGERNCARRTNRSRANSHASASSSSAKSDDVTKEMLKRELFDVFGIASSSSSSNDERNDDERNQRQRKKRLAKGLDKTKLQSVVARLEQTMVDENTIERTELLCGRWKLLCTYKEDVDVVEFFDVKSWQRYLFEKGPSPVQSLVLGNTSTVENVYQVLEDPKEAPNAKWQNVAKFTFEFNGERKDVELIIEANIEGVRDEQSFFYRFSNGYFDVNRGELKLPYPVPFDFIESVRPGQTKGWFQTTYLDEELRVSVGQKGSKFILMRERSD</sequence>
<evidence type="ECO:0000313" key="6">
    <source>
        <dbReference type="Proteomes" id="UP000198341"/>
    </source>
</evidence>
<dbReference type="AlphaFoldDB" id="K8F1R2"/>
<dbReference type="EMBL" id="FO082272">
    <property type="protein sequence ID" value="CCO65997.1"/>
    <property type="molecule type" value="Genomic_DNA"/>
</dbReference>
<feature type="compositionally biased region" description="Low complexity" evidence="3">
    <location>
        <begin position="50"/>
        <end position="63"/>
    </location>
</feature>
<comment type="subcellular location">
    <subcellularLocation>
        <location evidence="1">Plastid</location>
    </subcellularLocation>
</comment>
<dbReference type="RefSeq" id="XP_007511909.1">
    <property type="nucleotide sequence ID" value="XM_007511847.1"/>
</dbReference>
<feature type="domain" description="Plastid lipid-associated protein/fibrillin conserved" evidence="4">
    <location>
        <begin position="112"/>
        <end position="301"/>
    </location>
</feature>
<proteinExistence type="predicted"/>
<feature type="compositionally biased region" description="Basic and acidic residues" evidence="3">
    <location>
        <begin position="91"/>
        <end position="101"/>
    </location>
</feature>
<protein>
    <recommendedName>
        <fullName evidence="4">Plastid lipid-associated protein/fibrillin conserved domain-containing protein</fullName>
    </recommendedName>
</protein>
<dbReference type="GeneID" id="19014922"/>
<evidence type="ECO:0000256" key="3">
    <source>
        <dbReference type="SAM" id="MobiDB-lite"/>
    </source>
</evidence>
<dbReference type="PANTHER" id="PTHR31906">
    <property type="entry name" value="PLASTID-LIPID-ASSOCIATED PROTEIN 4, CHLOROPLASTIC-RELATED"/>
    <property type="match status" value="1"/>
</dbReference>
<evidence type="ECO:0000256" key="2">
    <source>
        <dbReference type="ARBA" id="ARBA00022640"/>
    </source>
</evidence>
<keyword evidence="2" id="KW-0934">Plastid</keyword>
<organism evidence="5 6">
    <name type="scientific">Bathycoccus prasinos</name>
    <dbReference type="NCBI Taxonomy" id="41875"/>
    <lineage>
        <taxon>Eukaryota</taxon>
        <taxon>Viridiplantae</taxon>
        <taxon>Chlorophyta</taxon>
        <taxon>Mamiellophyceae</taxon>
        <taxon>Mamiellales</taxon>
        <taxon>Bathycoccaceae</taxon>
        <taxon>Bathycoccus</taxon>
    </lineage>
</organism>
<dbReference type="Proteomes" id="UP000198341">
    <property type="component" value="Chromosome 7"/>
</dbReference>
<dbReference type="OrthoDB" id="498392at2759"/>
<gene>
    <name evidence="5" type="ORF">Bathy07g04330</name>
</gene>
<dbReference type="KEGG" id="bpg:Bathy07g04330"/>
<dbReference type="InterPro" id="IPR039633">
    <property type="entry name" value="PAP"/>
</dbReference>
<reference evidence="5 6" key="1">
    <citation type="submission" date="2011-10" db="EMBL/GenBank/DDBJ databases">
        <authorList>
            <person name="Genoscope - CEA"/>
        </authorList>
    </citation>
    <scope>NUCLEOTIDE SEQUENCE [LARGE SCALE GENOMIC DNA]</scope>
    <source>
        <strain evidence="5 6">RCC 1105</strain>
    </source>
</reference>
<feature type="region of interest" description="Disordered" evidence="3">
    <location>
        <begin position="36"/>
        <end position="68"/>
    </location>
</feature>
<evidence type="ECO:0000256" key="1">
    <source>
        <dbReference type="ARBA" id="ARBA00004474"/>
    </source>
</evidence>
<keyword evidence="6" id="KW-1185">Reference proteome</keyword>